<dbReference type="GO" id="GO:0006571">
    <property type="term" value="P:tyrosine biosynthetic process"/>
    <property type="evidence" value="ECO:0007669"/>
    <property type="project" value="InterPro"/>
</dbReference>
<dbReference type="InterPro" id="IPR036291">
    <property type="entry name" value="NAD(P)-bd_dom_sf"/>
</dbReference>
<dbReference type="Gene3D" id="1.10.3660.10">
    <property type="entry name" value="6-phosphogluconate dehydrogenase C-terminal like domain"/>
    <property type="match status" value="2"/>
</dbReference>
<dbReference type="InterPro" id="IPR003099">
    <property type="entry name" value="Prephen_DH"/>
</dbReference>
<name>A0AAD5TWW4_9FUNG</name>
<accession>A0AAD5TWW4</accession>
<dbReference type="Proteomes" id="UP001211065">
    <property type="component" value="Unassembled WGS sequence"/>
</dbReference>
<dbReference type="InterPro" id="IPR008927">
    <property type="entry name" value="6-PGluconate_DH-like_C_sf"/>
</dbReference>
<evidence type="ECO:0000313" key="3">
    <source>
        <dbReference type="EMBL" id="KAJ3214114.1"/>
    </source>
</evidence>
<dbReference type="AlphaFoldDB" id="A0AAD5TWW4"/>
<sequence length="449" mass="50783">MIQVGIIGLGDMGKLYALTFAQAGYKVNVCDLPSKYKALKSSWNIDNIKVYKNGHCVSRISDFTIYCVEASAILNCVKEYGPSTKANSIVAGQTSVKEPEILAFEKFLPEDVNIVTCHSLHGPNVSPKNQTLVIIRQRSDQKSFEIAVEVLKSLKSKIVYLSYLEHDRITANTQACTHLAFLSMGTAWMKMKNYPWENKLYLGGIENIKILITLRILNANWHVYGGLAILNPAAQLQILQFEKSCSELFKLMLLEKKNEFKKRIMEGNYTSWIFLLMNFSAKIFIFGGNFGNKNVKSILLSDEILNLNKFSLSAIPKDQRKQNSQLSLLAMADTWYQLRINPYDHLVCQTPPFALMLGCVEYLFHDKEMLEDAINAAIFDKEIRADDLEFVSGVRGWCEIVGLGSMQGYKKRFENVKTFFKDRLEEGKKASTELIGILANISANKTSKL</sequence>
<dbReference type="GO" id="GO:0070403">
    <property type="term" value="F:NAD+ binding"/>
    <property type="evidence" value="ECO:0007669"/>
    <property type="project" value="TreeGrafter"/>
</dbReference>
<dbReference type="GO" id="GO:0008977">
    <property type="term" value="F:prephenate dehydrogenase (NAD+) activity"/>
    <property type="evidence" value="ECO:0007669"/>
    <property type="project" value="InterPro"/>
</dbReference>
<dbReference type="GO" id="GO:0050661">
    <property type="term" value="F:NADP binding"/>
    <property type="evidence" value="ECO:0007669"/>
    <property type="project" value="InterPro"/>
</dbReference>
<evidence type="ECO:0000256" key="1">
    <source>
        <dbReference type="ARBA" id="ARBA00023002"/>
    </source>
</evidence>
<reference evidence="3" key="1">
    <citation type="submission" date="2020-05" db="EMBL/GenBank/DDBJ databases">
        <title>Phylogenomic resolution of chytrid fungi.</title>
        <authorList>
            <person name="Stajich J.E."/>
            <person name="Amses K."/>
            <person name="Simmons R."/>
            <person name="Seto K."/>
            <person name="Myers J."/>
            <person name="Bonds A."/>
            <person name="Quandt C.A."/>
            <person name="Barry K."/>
            <person name="Liu P."/>
            <person name="Grigoriev I."/>
            <person name="Longcore J.E."/>
            <person name="James T.Y."/>
        </authorList>
    </citation>
    <scope>NUCLEOTIDE SEQUENCE</scope>
    <source>
        <strain evidence="3">JEL0476</strain>
    </source>
</reference>
<dbReference type="PANTHER" id="PTHR21363:SF0">
    <property type="entry name" value="PREPHENATE DEHYDROGENASE [NADP(+)]"/>
    <property type="match status" value="1"/>
</dbReference>
<dbReference type="EMBL" id="JADGJW010000649">
    <property type="protein sequence ID" value="KAJ3214114.1"/>
    <property type="molecule type" value="Genomic_DNA"/>
</dbReference>
<proteinExistence type="predicted"/>
<dbReference type="InterPro" id="IPR050812">
    <property type="entry name" value="Preph/Arog_dehydrog"/>
</dbReference>
<dbReference type="SUPFAM" id="SSF48179">
    <property type="entry name" value="6-phosphogluconate dehydrogenase C-terminal domain-like"/>
    <property type="match status" value="2"/>
</dbReference>
<keyword evidence="1" id="KW-0560">Oxidoreductase</keyword>
<dbReference type="SUPFAM" id="SSF51735">
    <property type="entry name" value="NAD(P)-binding Rossmann-fold domains"/>
    <property type="match status" value="1"/>
</dbReference>
<feature type="domain" description="Prephenate/arogenate dehydrogenase" evidence="2">
    <location>
        <begin position="2"/>
        <end position="282"/>
    </location>
</feature>
<dbReference type="Gene3D" id="3.40.50.720">
    <property type="entry name" value="NAD(P)-binding Rossmann-like Domain"/>
    <property type="match status" value="1"/>
</dbReference>
<evidence type="ECO:0000313" key="4">
    <source>
        <dbReference type="Proteomes" id="UP001211065"/>
    </source>
</evidence>
<evidence type="ECO:0000259" key="2">
    <source>
        <dbReference type="PROSITE" id="PS51176"/>
    </source>
</evidence>
<dbReference type="PANTHER" id="PTHR21363">
    <property type="entry name" value="PREPHENATE DEHYDROGENASE"/>
    <property type="match status" value="1"/>
</dbReference>
<keyword evidence="4" id="KW-1185">Reference proteome</keyword>
<dbReference type="Pfam" id="PF03446">
    <property type="entry name" value="NAD_binding_2"/>
    <property type="match status" value="1"/>
</dbReference>
<gene>
    <name evidence="3" type="primary">TYR1_2</name>
    <name evidence="3" type="ORF">HK099_007018</name>
</gene>
<organism evidence="3 4">
    <name type="scientific">Clydaea vesicula</name>
    <dbReference type="NCBI Taxonomy" id="447962"/>
    <lineage>
        <taxon>Eukaryota</taxon>
        <taxon>Fungi</taxon>
        <taxon>Fungi incertae sedis</taxon>
        <taxon>Chytridiomycota</taxon>
        <taxon>Chytridiomycota incertae sedis</taxon>
        <taxon>Chytridiomycetes</taxon>
        <taxon>Lobulomycetales</taxon>
        <taxon>Lobulomycetaceae</taxon>
        <taxon>Clydaea</taxon>
    </lineage>
</organism>
<protein>
    <submittedName>
        <fullName evidence="3">Prephenate dehydrogenase (NADP(+))</fullName>
    </submittedName>
</protein>
<dbReference type="PROSITE" id="PS51176">
    <property type="entry name" value="PDH_ADH"/>
    <property type="match status" value="1"/>
</dbReference>
<dbReference type="GO" id="GO:0004665">
    <property type="term" value="F:prephenate dehydrogenase (NADP+) activity"/>
    <property type="evidence" value="ECO:0007669"/>
    <property type="project" value="InterPro"/>
</dbReference>
<comment type="caution">
    <text evidence="3">The sequence shown here is derived from an EMBL/GenBank/DDBJ whole genome shotgun (WGS) entry which is preliminary data.</text>
</comment>
<dbReference type="InterPro" id="IPR006115">
    <property type="entry name" value="6PGDH_NADP-bd"/>
</dbReference>